<gene>
    <name evidence="4" type="primary">LOC112043005</name>
</gene>
<dbReference type="RefSeq" id="XP_052740110.1">
    <property type="nucleotide sequence ID" value="XM_052884150.1"/>
</dbReference>
<evidence type="ECO:0000313" key="3">
    <source>
        <dbReference type="Proteomes" id="UP001652582"/>
    </source>
</evidence>
<organism evidence="3 4">
    <name type="scientific">Bicyclus anynana</name>
    <name type="common">Squinting bush brown butterfly</name>
    <dbReference type="NCBI Taxonomy" id="110368"/>
    <lineage>
        <taxon>Eukaryota</taxon>
        <taxon>Metazoa</taxon>
        <taxon>Ecdysozoa</taxon>
        <taxon>Arthropoda</taxon>
        <taxon>Hexapoda</taxon>
        <taxon>Insecta</taxon>
        <taxon>Pterygota</taxon>
        <taxon>Neoptera</taxon>
        <taxon>Endopterygota</taxon>
        <taxon>Lepidoptera</taxon>
        <taxon>Glossata</taxon>
        <taxon>Ditrysia</taxon>
        <taxon>Papilionoidea</taxon>
        <taxon>Nymphalidae</taxon>
        <taxon>Satyrinae</taxon>
        <taxon>Satyrini</taxon>
        <taxon>Mycalesina</taxon>
        <taxon>Bicyclus</taxon>
    </lineage>
</organism>
<dbReference type="SUPFAM" id="SSF57756">
    <property type="entry name" value="Retrovirus zinc finger-like domains"/>
    <property type="match status" value="1"/>
</dbReference>
<keyword evidence="3" id="KW-1185">Reference proteome</keyword>
<dbReference type="Proteomes" id="UP001652582">
    <property type="component" value="Chromosome 11"/>
</dbReference>
<feature type="domain" description="CCHC-type" evidence="2">
    <location>
        <begin position="244"/>
        <end position="257"/>
    </location>
</feature>
<dbReference type="GeneID" id="112043005"/>
<evidence type="ECO:0000259" key="2">
    <source>
        <dbReference type="PROSITE" id="PS50158"/>
    </source>
</evidence>
<evidence type="ECO:0000256" key="1">
    <source>
        <dbReference type="PROSITE-ProRule" id="PRU00047"/>
    </source>
</evidence>
<keyword evidence="1" id="KW-0862">Zinc</keyword>
<dbReference type="InterPro" id="IPR036875">
    <property type="entry name" value="Znf_CCHC_sf"/>
</dbReference>
<proteinExistence type="predicted"/>
<keyword evidence="1" id="KW-0479">Metal-binding</keyword>
<sequence>METQLLQAKLRETQHKVKSGAPAADAPLTAPVSYSSALRLGRKAEPVPIRQGGPVLAFYPAGDQTGKIKTAEETKAELKRSIKPAEINVQVARVRKVGNAGVVVQTTSPLAADRLRNAVPPTLRVTEPTRRSPRICLRDLDGDPAENDVLAAIYDQNLRASSEWSHERVAKEGKVYKRRGRRAGSTTVIIECSPALRDALVNKGHLYIGWQSVEALDHVQVTCCNKCQQYGHPEKYCRATAATCGKCGATGHQKAECQAPTAQCATCHKFGRTDAATHTTASRSCPARRYAKERAVASTNYG</sequence>
<keyword evidence="1" id="KW-0863">Zinc-finger</keyword>
<reference evidence="4" key="1">
    <citation type="submission" date="2025-08" db="UniProtKB">
        <authorList>
            <consortium name="RefSeq"/>
        </authorList>
    </citation>
    <scope>IDENTIFICATION</scope>
</reference>
<dbReference type="PROSITE" id="PS50158">
    <property type="entry name" value="ZF_CCHC"/>
    <property type="match status" value="1"/>
</dbReference>
<evidence type="ECO:0000313" key="4">
    <source>
        <dbReference type="RefSeq" id="XP_052740110.1"/>
    </source>
</evidence>
<dbReference type="InterPro" id="IPR001878">
    <property type="entry name" value="Znf_CCHC"/>
</dbReference>
<accession>A0ABM3LM36</accession>
<name>A0ABM3LM36_BICAN</name>
<protein>
    <submittedName>
        <fullName evidence="4">Uncharacterized 50 kDa protein in type I retrotransposable element R1DM isoform X1</fullName>
    </submittedName>
</protein>